<evidence type="ECO:0000256" key="2">
    <source>
        <dbReference type="ARBA" id="ARBA00004496"/>
    </source>
</evidence>
<keyword evidence="6" id="KW-0539">Nucleus</keyword>
<keyword evidence="10" id="KW-1185">Reference proteome</keyword>
<dbReference type="Pfam" id="PF16661">
    <property type="entry name" value="Lactamase_B_6"/>
    <property type="match status" value="1"/>
</dbReference>
<organism evidence="9 10">
    <name type="scientific">Ranitomeya imitator</name>
    <name type="common">mimic poison frog</name>
    <dbReference type="NCBI Taxonomy" id="111125"/>
    <lineage>
        <taxon>Eukaryota</taxon>
        <taxon>Metazoa</taxon>
        <taxon>Chordata</taxon>
        <taxon>Craniata</taxon>
        <taxon>Vertebrata</taxon>
        <taxon>Euteleostomi</taxon>
        <taxon>Amphibia</taxon>
        <taxon>Batrachia</taxon>
        <taxon>Anura</taxon>
        <taxon>Neobatrachia</taxon>
        <taxon>Hyloidea</taxon>
        <taxon>Dendrobatidae</taxon>
        <taxon>Dendrobatinae</taxon>
        <taxon>Ranitomeya</taxon>
    </lineage>
</organism>
<evidence type="ECO:0000256" key="5">
    <source>
        <dbReference type="ARBA" id="ARBA00022490"/>
    </source>
</evidence>
<accession>A0ABN9KRJ5</accession>
<proteinExistence type="inferred from homology"/>
<dbReference type="SUPFAM" id="SSF56281">
    <property type="entry name" value="Metallo-hydrolase/oxidoreductase"/>
    <property type="match status" value="1"/>
</dbReference>
<evidence type="ECO:0000313" key="9">
    <source>
        <dbReference type="EMBL" id="CAJ0916692.1"/>
    </source>
</evidence>
<dbReference type="PANTHER" id="PTHR46094">
    <property type="entry name" value="INTEGRATOR COMPLEX SUBUNIT 9"/>
    <property type="match status" value="1"/>
</dbReference>
<comment type="caution">
    <text evidence="9">The sequence shown here is derived from an EMBL/GenBank/DDBJ whole genome shotgun (WGS) entry which is preliminary data.</text>
</comment>
<evidence type="ECO:0000259" key="8">
    <source>
        <dbReference type="SMART" id="SM01027"/>
    </source>
</evidence>
<feature type="region of interest" description="Disordered" evidence="7">
    <location>
        <begin position="678"/>
        <end position="707"/>
    </location>
</feature>
<evidence type="ECO:0000256" key="6">
    <source>
        <dbReference type="ARBA" id="ARBA00023242"/>
    </source>
</evidence>
<dbReference type="Gene3D" id="3.60.15.10">
    <property type="entry name" value="Ribonuclease Z/Hydroxyacylglutathione hydrolase-like"/>
    <property type="match status" value="1"/>
</dbReference>
<evidence type="ECO:0000256" key="3">
    <source>
        <dbReference type="ARBA" id="ARBA00006861"/>
    </source>
</evidence>
<reference evidence="9" key="1">
    <citation type="submission" date="2023-07" db="EMBL/GenBank/DDBJ databases">
        <authorList>
            <person name="Stuckert A."/>
        </authorList>
    </citation>
    <scope>NUCLEOTIDE SEQUENCE</scope>
</reference>
<dbReference type="EMBL" id="CAUEEQ010000392">
    <property type="protein sequence ID" value="CAJ0916692.1"/>
    <property type="molecule type" value="Genomic_DNA"/>
</dbReference>
<evidence type="ECO:0000256" key="1">
    <source>
        <dbReference type="ARBA" id="ARBA00004123"/>
    </source>
</evidence>
<dbReference type="Pfam" id="PF10996">
    <property type="entry name" value="Beta-Casp"/>
    <property type="match status" value="1"/>
</dbReference>
<dbReference type="SMART" id="SM01027">
    <property type="entry name" value="Beta-Casp"/>
    <property type="match status" value="1"/>
</dbReference>
<dbReference type="InterPro" id="IPR036866">
    <property type="entry name" value="RibonucZ/Hydroxyglut_hydro"/>
</dbReference>
<sequence>MLTLKHRAAPQPNGRGGDSGSCSSRHRWLLPGELEGELMERTTSPTMLSETDITTPPLCDRLEKTAERGGEGELVWSGGYVTVTAENYSSQQAVRGQEGASTMKLYCLSGHPTLPCNVLKFKATTIMLDCGLDMTSALSFLPLPLVHSTRLSKMPGWVSKDGNAQLEKEVKECSGRVFVDSVPEFCLPETQLIDLSTVDVILISNYHCMMALPYITEHTGAFTGTVYATEPTVQIGRLLMEELVNFIERVPKAQSATMWKHKDHQRQLPAPLKDAVEVFTWRKCYTMQEVNAALSKIQLVGYSQKIELFGAVQVTPLSSGYALGSSNWIIQSHYEKVSYVSGSSLLTTHPQPMDQTSLKNSDVLILTGLTQIPTANPDGMVGEFCSNLAMTIRNGGNVLVPCYPSGVIYDLLECLYQYIDSAGLSSVPFYFISPVANSSLEFSQIFAEWLCHNKQTKVYLPEPPFPHAELIQTNKLKHYPSIHGDFSNDFKQPCVVFTGHPTLRFGDVVHFMELWGKSSLNTIIFTEPDFSYLDALAPYQPLAMKCVYCPIDTRLNFIQVSKLLKEVQPQHVVCPEQYTQPPVSQSHRSDLMIDCLPPPMSYRRAEVLTLPFRRRYEKIELMPEVRYEDRLEGLQVRLLGLMTCSSLVQLAEALVPTEIKPGVSLATVSAVLYTKDNKHVLQPPPKPAPPAQSNKKRKRATEESPETQLYKPLLSGSIPVEQFVQTLEKGGTSQISDLTVCTALCQITDLTCSAAGFTVPALSRLCEATSLPAGPGSAAILDPGLEGAGREIPHY</sequence>
<gene>
    <name evidence="9" type="ORF">RIMI_LOCUS344929</name>
</gene>
<dbReference type="Proteomes" id="UP001176940">
    <property type="component" value="Unassembled WGS sequence"/>
</dbReference>
<evidence type="ECO:0000256" key="4">
    <source>
        <dbReference type="ARBA" id="ARBA00015337"/>
    </source>
</evidence>
<dbReference type="InterPro" id="IPR001279">
    <property type="entry name" value="Metallo-B-lactamas"/>
</dbReference>
<dbReference type="InterPro" id="IPR022712">
    <property type="entry name" value="Beta_Casp"/>
</dbReference>
<dbReference type="PANTHER" id="PTHR46094:SF1">
    <property type="entry name" value="INTEGRATOR COMPLEX SUBUNIT 9"/>
    <property type="match status" value="1"/>
</dbReference>
<keyword evidence="5" id="KW-0963">Cytoplasm</keyword>
<protein>
    <recommendedName>
        <fullName evidence="4">Integrator complex subunit 9</fullName>
    </recommendedName>
</protein>
<comment type="subcellular location">
    <subcellularLocation>
        <location evidence="2">Cytoplasm</location>
    </subcellularLocation>
    <subcellularLocation>
        <location evidence="1">Nucleus</location>
    </subcellularLocation>
</comment>
<dbReference type="CDD" id="cd16294">
    <property type="entry name" value="Int9-like_MBL-fold"/>
    <property type="match status" value="1"/>
</dbReference>
<evidence type="ECO:0000313" key="10">
    <source>
        <dbReference type="Proteomes" id="UP001176940"/>
    </source>
</evidence>
<feature type="domain" description="Beta-Casp" evidence="8">
    <location>
        <begin position="408"/>
        <end position="536"/>
    </location>
</feature>
<dbReference type="InterPro" id="IPR027074">
    <property type="entry name" value="Integrator_9su"/>
</dbReference>
<feature type="region of interest" description="Disordered" evidence="7">
    <location>
        <begin position="1"/>
        <end position="26"/>
    </location>
</feature>
<dbReference type="Gene3D" id="3.40.50.10890">
    <property type="match status" value="1"/>
</dbReference>
<evidence type="ECO:0000256" key="7">
    <source>
        <dbReference type="SAM" id="MobiDB-lite"/>
    </source>
</evidence>
<name>A0ABN9KRJ5_9NEOB</name>
<comment type="similarity">
    <text evidence="3">Belongs to the metallo-beta-lactamase superfamily. RNA-metabolizing metallo-beta-lactamase-like family. INTS9 subfamily.</text>
</comment>